<sequence>MPTLNQQLTTPQGSLQDFADLTVRVLGHLPNVVSGRIADGNYEIWTQVVTNTTTYIRPVNVSLFEQDPTEFKLLFSDFLITLDRLDRSTIGTFTAHDHKVVNRTLYTIQQSLGVGMDLLINPNAARKHVGNRFEELMRCVFDEVRISNSHTVLKIPYGASKSEEYSCENDAIISSASSVRSTNSTIHPDEVVVSIKTSSKDRMGKMFIDKMLLERFVEHPVKVIGIFLNDVQRKGVNKVSYTLVSKQFMVYSKFLTQLEGVYYLDPPSSALRRPWNQHMKKVSNLLLDDLFRLLK</sequence>
<dbReference type="RefSeq" id="WP_151693533.1">
    <property type="nucleotide sequence ID" value="NZ_BMGX01000001.1"/>
</dbReference>
<dbReference type="OrthoDB" id="9182160at2"/>
<dbReference type="Proteomes" id="UP000484164">
    <property type="component" value="Unassembled WGS sequence"/>
</dbReference>
<accession>A0A6L3ZE51</accession>
<proteinExistence type="predicted"/>
<organism evidence="1 2">
    <name type="scientific">Phaeocystidibacter marisrubri</name>
    <dbReference type="NCBI Taxonomy" id="1577780"/>
    <lineage>
        <taxon>Bacteria</taxon>
        <taxon>Pseudomonadati</taxon>
        <taxon>Bacteroidota</taxon>
        <taxon>Flavobacteriia</taxon>
        <taxon>Flavobacteriales</taxon>
        <taxon>Phaeocystidibacteraceae</taxon>
        <taxon>Phaeocystidibacter</taxon>
    </lineage>
</organism>
<dbReference type="AlphaFoldDB" id="A0A6L3ZE51"/>
<evidence type="ECO:0000313" key="1">
    <source>
        <dbReference type="EMBL" id="KAB2816105.1"/>
    </source>
</evidence>
<evidence type="ECO:0000313" key="2">
    <source>
        <dbReference type="Proteomes" id="UP000484164"/>
    </source>
</evidence>
<reference evidence="1 2" key="1">
    <citation type="submission" date="2019-10" db="EMBL/GenBank/DDBJ databases">
        <title>Genome sequence of Phaeocystidibacter marisrubri JCM30614 (type strain).</title>
        <authorList>
            <person name="Bowman J.P."/>
        </authorList>
    </citation>
    <scope>NUCLEOTIDE SEQUENCE [LARGE SCALE GENOMIC DNA]</scope>
    <source>
        <strain evidence="1 2">JCM 30614</strain>
    </source>
</reference>
<dbReference type="EMBL" id="WBVQ01000002">
    <property type="protein sequence ID" value="KAB2816105.1"/>
    <property type="molecule type" value="Genomic_DNA"/>
</dbReference>
<comment type="caution">
    <text evidence="1">The sequence shown here is derived from an EMBL/GenBank/DDBJ whole genome shotgun (WGS) entry which is preliminary data.</text>
</comment>
<protein>
    <submittedName>
        <fullName evidence="1">Uncharacterized protein</fullName>
    </submittedName>
</protein>
<keyword evidence="2" id="KW-1185">Reference proteome</keyword>
<gene>
    <name evidence="1" type="ORF">F8C82_10465</name>
</gene>
<name>A0A6L3ZE51_9FLAO</name>